<comment type="caution">
    <text evidence="2">The sequence shown here is derived from an EMBL/GenBank/DDBJ whole genome shotgun (WGS) entry which is preliminary data.</text>
</comment>
<feature type="compositionally biased region" description="Basic and acidic residues" evidence="1">
    <location>
        <begin position="129"/>
        <end position="142"/>
    </location>
</feature>
<feature type="region of interest" description="Disordered" evidence="1">
    <location>
        <begin position="1"/>
        <end position="22"/>
    </location>
</feature>
<feature type="compositionally biased region" description="Basic and acidic residues" evidence="1">
    <location>
        <begin position="11"/>
        <end position="22"/>
    </location>
</feature>
<evidence type="ECO:0000313" key="3">
    <source>
        <dbReference type="Proteomes" id="UP000005845"/>
    </source>
</evidence>
<feature type="compositionally biased region" description="Basic and acidic residues" evidence="1">
    <location>
        <begin position="155"/>
        <end position="182"/>
    </location>
</feature>
<proteinExistence type="predicted"/>
<name>H5TWV1_9ACTN</name>
<dbReference type="AlphaFoldDB" id="H5TWV1"/>
<accession>H5TWV1</accession>
<reference evidence="2 3" key="1">
    <citation type="submission" date="2012-02" db="EMBL/GenBank/DDBJ databases">
        <title>Whole genome shotgun sequence of Gordonia sputi NBRC 100414.</title>
        <authorList>
            <person name="Yoshida I."/>
            <person name="Hosoyama A."/>
            <person name="Tsuchikane K."/>
            <person name="Katsumata H."/>
            <person name="Yamazaki S."/>
            <person name="Fujita N."/>
        </authorList>
    </citation>
    <scope>NUCLEOTIDE SEQUENCE [LARGE SCALE GENOMIC DNA]</scope>
    <source>
        <strain evidence="2 3">NBRC 100414</strain>
    </source>
</reference>
<dbReference type="EMBL" id="BAFC01000024">
    <property type="protein sequence ID" value="GAB37959.1"/>
    <property type="molecule type" value="Genomic_DNA"/>
</dbReference>
<keyword evidence="3" id="KW-1185">Reference proteome</keyword>
<feature type="region of interest" description="Disordered" evidence="1">
    <location>
        <begin position="126"/>
        <end position="182"/>
    </location>
</feature>
<sequence length="182" mass="20115">MRPQVIARAEAAGRQHGQEIWERDDKPALVSAARAEGHQQGRAEARHEVSDELAAAREDRRAAAEQLREVSGLAPAEAAERVLDNYTVKAQVALKRYRVPQVAYDTAGTPHRVTGADGKPAITNAWDQMKTDVTHGRGRGDDVTVGQARRTGRKSRQDLANHAERAQNARSRDKSQDKDLRQ</sequence>
<protein>
    <submittedName>
        <fullName evidence="2">Uncharacterized protein</fullName>
    </submittedName>
</protein>
<evidence type="ECO:0000256" key="1">
    <source>
        <dbReference type="SAM" id="MobiDB-lite"/>
    </source>
</evidence>
<evidence type="ECO:0000313" key="2">
    <source>
        <dbReference type="EMBL" id="GAB37959.1"/>
    </source>
</evidence>
<gene>
    <name evidence="2" type="ORF">GOSPT_024_00100</name>
</gene>
<dbReference type="Proteomes" id="UP000005845">
    <property type="component" value="Unassembled WGS sequence"/>
</dbReference>
<organism evidence="2 3">
    <name type="scientific">Gordonia sputi NBRC 100414</name>
    <dbReference type="NCBI Taxonomy" id="1089453"/>
    <lineage>
        <taxon>Bacteria</taxon>
        <taxon>Bacillati</taxon>
        <taxon>Actinomycetota</taxon>
        <taxon>Actinomycetes</taxon>
        <taxon>Mycobacteriales</taxon>
        <taxon>Gordoniaceae</taxon>
        <taxon>Gordonia</taxon>
    </lineage>
</organism>